<dbReference type="PANTHER" id="PTHR14087:SF7">
    <property type="entry name" value="THYMOCYTE NUCLEAR PROTEIN 1"/>
    <property type="match status" value="1"/>
</dbReference>
<dbReference type="Pfam" id="PF01878">
    <property type="entry name" value="EVE"/>
    <property type="match status" value="1"/>
</dbReference>
<proteinExistence type="predicted"/>
<dbReference type="GO" id="GO:0005634">
    <property type="term" value="C:nucleus"/>
    <property type="evidence" value="ECO:0007669"/>
    <property type="project" value="TreeGrafter"/>
</dbReference>
<evidence type="ECO:0000313" key="2">
    <source>
        <dbReference type="EMBL" id="SUZ53694.1"/>
    </source>
</evidence>
<protein>
    <recommendedName>
        <fullName evidence="1">EVE domain-containing protein</fullName>
    </recommendedName>
</protein>
<name>A0A381NHW5_9ZZZZ</name>
<feature type="domain" description="EVE" evidence="1">
    <location>
        <begin position="4"/>
        <end position="147"/>
    </location>
</feature>
<dbReference type="Gene3D" id="3.10.590.10">
    <property type="entry name" value="ph1033 like domains"/>
    <property type="match status" value="1"/>
</dbReference>
<dbReference type="InterPro" id="IPR047197">
    <property type="entry name" value="THYN1-like_EVE"/>
</dbReference>
<dbReference type="InterPro" id="IPR002740">
    <property type="entry name" value="EVE_domain"/>
</dbReference>
<reference evidence="2" key="1">
    <citation type="submission" date="2018-05" db="EMBL/GenBank/DDBJ databases">
        <authorList>
            <person name="Lanie J.A."/>
            <person name="Ng W.-L."/>
            <person name="Kazmierczak K.M."/>
            <person name="Andrzejewski T.M."/>
            <person name="Davidsen T.M."/>
            <person name="Wayne K.J."/>
            <person name="Tettelin H."/>
            <person name="Glass J.I."/>
            <person name="Rusch D."/>
            <person name="Podicherti R."/>
            <person name="Tsui H.-C.T."/>
            <person name="Winkler M.E."/>
        </authorList>
    </citation>
    <scope>NUCLEOTIDE SEQUENCE</scope>
</reference>
<dbReference type="EMBL" id="UINC01000344">
    <property type="protein sequence ID" value="SUZ53694.1"/>
    <property type="molecule type" value="Genomic_DNA"/>
</dbReference>
<accession>A0A381NHW5</accession>
<sequence>MARRYWLMKCEPNAYSIEDLARDGETCWEGVRNFQARNFMRDDMRVGDAVLFYASNADPSGVSGLATITKAGYPDHFAWKEGHKYFDGRSTKAAPVWFMVNLGFVEAFAETVPLSTLKGVKGLEEMKVVQKGSRLSVQPVAKTEYDITVRLGRKTKKAVS</sequence>
<gene>
    <name evidence="2" type="ORF">METZ01_LOCUS6548</name>
</gene>
<dbReference type="InterPro" id="IPR052181">
    <property type="entry name" value="5hmC_binding"/>
</dbReference>
<dbReference type="InterPro" id="IPR015947">
    <property type="entry name" value="PUA-like_sf"/>
</dbReference>
<evidence type="ECO:0000259" key="1">
    <source>
        <dbReference type="Pfam" id="PF01878"/>
    </source>
</evidence>
<dbReference type="SUPFAM" id="SSF88697">
    <property type="entry name" value="PUA domain-like"/>
    <property type="match status" value="1"/>
</dbReference>
<dbReference type="PANTHER" id="PTHR14087">
    <property type="entry name" value="THYMOCYTE NUCLEAR PROTEIN 1"/>
    <property type="match status" value="1"/>
</dbReference>
<dbReference type="CDD" id="cd21133">
    <property type="entry name" value="EVE"/>
    <property type="match status" value="1"/>
</dbReference>
<organism evidence="2">
    <name type="scientific">marine metagenome</name>
    <dbReference type="NCBI Taxonomy" id="408172"/>
    <lineage>
        <taxon>unclassified sequences</taxon>
        <taxon>metagenomes</taxon>
        <taxon>ecological metagenomes</taxon>
    </lineage>
</organism>
<dbReference type="AlphaFoldDB" id="A0A381NHW5"/>